<dbReference type="GO" id="GO:0043107">
    <property type="term" value="P:type IV pilus-dependent motility"/>
    <property type="evidence" value="ECO:0007669"/>
    <property type="project" value="TreeGrafter"/>
</dbReference>
<dbReference type="KEGG" id="ppd:Ppro_2418"/>
<protein>
    <submittedName>
        <fullName evidence="1">Fimbrial assembly family protein</fullName>
    </submittedName>
</protein>
<dbReference type="PANTHER" id="PTHR40278:SF2">
    <property type="entry name" value="TYPE IV PILUS INNER MEMBRANE COMPONENT PILN"/>
    <property type="match status" value="1"/>
</dbReference>
<dbReference type="InterPro" id="IPR007813">
    <property type="entry name" value="PilN"/>
</dbReference>
<dbReference type="GO" id="GO:0043683">
    <property type="term" value="P:type IV pilus assembly"/>
    <property type="evidence" value="ECO:0007669"/>
    <property type="project" value="TreeGrafter"/>
</dbReference>
<proteinExistence type="predicted"/>
<keyword evidence="2" id="KW-1185">Reference proteome</keyword>
<dbReference type="InterPro" id="IPR052534">
    <property type="entry name" value="Extracell_DNA_Util/SecSys_Comp"/>
</dbReference>
<dbReference type="OrthoDB" id="5395573at2"/>
<evidence type="ECO:0000313" key="1">
    <source>
        <dbReference type="EMBL" id="ABL00024.1"/>
    </source>
</evidence>
<dbReference type="Pfam" id="PF05137">
    <property type="entry name" value="PilN"/>
    <property type="match status" value="1"/>
</dbReference>
<organism evidence="1 2">
    <name type="scientific">Pelobacter propionicus (strain DSM 2379 / NBRC 103807 / OttBd1)</name>
    <dbReference type="NCBI Taxonomy" id="338966"/>
    <lineage>
        <taxon>Bacteria</taxon>
        <taxon>Pseudomonadati</taxon>
        <taxon>Thermodesulfobacteriota</taxon>
        <taxon>Desulfuromonadia</taxon>
        <taxon>Desulfuromonadales</taxon>
        <taxon>Desulfuromonadaceae</taxon>
        <taxon>Pelobacter</taxon>
    </lineage>
</organism>
<sequence length="180" mass="19934">MRFTINLATRTYLDHGLINRILGGALLFLLLLSAWKVMGLCANMGELERLNADMAALEGRLGVHPSSVSGQELESQQKMIRFYNRIIERKAFGWLELLERLENATPGQVSLAAFSLDAKDANLLKIEGRARNFGQVRSYLERLEDSAGFGEILLLSHADLDLGEKGRGVGFSISCRAVKP</sequence>
<dbReference type="eggNOG" id="COG3166">
    <property type="taxonomic scope" value="Bacteria"/>
</dbReference>
<name>A1ARQ3_PELPD</name>
<gene>
    <name evidence="1" type="ordered locus">Ppro_2418</name>
</gene>
<dbReference type="RefSeq" id="WP_011736279.1">
    <property type="nucleotide sequence ID" value="NC_008609.1"/>
</dbReference>
<evidence type="ECO:0000313" key="2">
    <source>
        <dbReference type="Proteomes" id="UP000006732"/>
    </source>
</evidence>
<dbReference type="PANTHER" id="PTHR40278">
    <property type="entry name" value="DNA UTILIZATION PROTEIN HOFN"/>
    <property type="match status" value="1"/>
</dbReference>
<accession>A1ARQ3</accession>
<dbReference type="HOGENOM" id="CLU_1501440_0_0_7"/>
<dbReference type="Proteomes" id="UP000006732">
    <property type="component" value="Chromosome"/>
</dbReference>
<dbReference type="STRING" id="338966.Ppro_2418"/>
<dbReference type="EMBL" id="CP000482">
    <property type="protein sequence ID" value="ABL00024.1"/>
    <property type="molecule type" value="Genomic_DNA"/>
</dbReference>
<reference evidence="1 2" key="1">
    <citation type="submission" date="2006-10" db="EMBL/GenBank/DDBJ databases">
        <title>Complete sequence of chromosome of Pelobacter propionicus DSM 2379.</title>
        <authorList>
            <consortium name="US DOE Joint Genome Institute"/>
            <person name="Copeland A."/>
            <person name="Lucas S."/>
            <person name="Lapidus A."/>
            <person name="Barry K."/>
            <person name="Detter J.C."/>
            <person name="Glavina del Rio T."/>
            <person name="Hammon N."/>
            <person name="Israni S."/>
            <person name="Dalin E."/>
            <person name="Tice H."/>
            <person name="Pitluck S."/>
            <person name="Saunders E."/>
            <person name="Brettin T."/>
            <person name="Bruce D."/>
            <person name="Han C."/>
            <person name="Tapia R."/>
            <person name="Schmutz J."/>
            <person name="Larimer F."/>
            <person name="Land M."/>
            <person name="Hauser L."/>
            <person name="Kyrpides N."/>
            <person name="Kim E."/>
            <person name="Lovley D."/>
            <person name="Richardson P."/>
        </authorList>
    </citation>
    <scope>NUCLEOTIDE SEQUENCE [LARGE SCALE GENOMIC DNA]</scope>
    <source>
        <strain evidence="2">DSM 2379 / NBRC 103807 / OttBd1</strain>
    </source>
</reference>
<dbReference type="AlphaFoldDB" id="A1ARQ3"/>